<keyword evidence="1 2" id="KW-0238">DNA-binding</keyword>
<organism evidence="4 5">
    <name type="scientific">Flexivirga alba</name>
    <dbReference type="NCBI Taxonomy" id="702742"/>
    <lineage>
        <taxon>Bacteria</taxon>
        <taxon>Bacillati</taxon>
        <taxon>Actinomycetota</taxon>
        <taxon>Actinomycetes</taxon>
        <taxon>Micrococcales</taxon>
        <taxon>Dermacoccaceae</taxon>
        <taxon>Flexivirga</taxon>
    </lineage>
</organism>
<dbReference type="SUPFAM" id="SSF46689">
    <property type="entry name" value="Homeodomain-like"/>
    <property type="match status" value="1"/>
</dbReference>
<reference evidence="5" key="1">
    <citation type="journal article" date="2019" name="Int. J. Syst. Evol. Microbiol.">
        <title>The Global Catalogue of Microorganisms (GCM) 10K type strain sequencing project: providing services to taxonomists for standard genome sequencing and annotation.</title>
        <authorList>
            <consortium name="The Broad Institute Genomics Platform"/>
            <consortium name="The Broad Institute Genome Sequencing Center for Infectious Disease"/>
            <person name="Wu L."/>
            <person name="Ma J."/>
        </authorList>
    </citation>
    <scope>NUCLEOTIDE SEQUENCE [LARGE SCALE GENOMIC DNA]</scope>
    <source>
        <strain evidence="5">CCUG 58127</strain>
    </source>
</reference>
<evidence type="ECO:0000259" key="3">
    <source>
        <dbReference type="PROSITE" id="PS50977"/>
    </source>
</evidence>
<dbReference type="Pfam" id="PF00440">
    <property type="entry name" value="TetR_N"/>
    <property type="match status" value="1"/>
</dbReference>
<evidence type="ECO:0000256" key="1">
    <source>
        <dbReference type="ARBA" id="ARBA00023125"/>
    </source>
</evidence>
<dbReference type="Gene3D" id="1.10.357.10">
    <property type="entry name" value="Tetracycline Repressor, domain 2"/>
    <property type="match status" value="1"/>
</dbReference>
<proteinExistence type="predicted"/>
<feature type="DNA-binding region" description="H-T-H motif" evidence="2">
    <location>
        <begin position="32"/>
        <end position="51"/>
    </location>
</feature>
<name>A0ABW2ADW6_9MICO</name>
<evidence type="ECO:0000256" key="2">
    <source>
        <dbReference type="PROSITE-ProRule" id="PRU00335"/>
    </source>
</evidence>
<dbReference type="PANTHER" id="PTHR30055:SF146">
    <property type="entry name" value="HTH-TYPE TRANSCRIPTIONAL DUAL REGULATOR CECR"/>
    <property type="match status" value="1"/>
</dbReference>
<sequence length="195" mass="20702">MTTAPAAGEDLRTRLLRVAAAMTIAEGWSKITMARLADEAGVSRQSVYNVFGNKPALAQALVMGELTVFLGQVVDAFERSGDDPVAAIHDASLAVLRLGRENPLLRAVIAGSHGANSELLPLLTTDGGQLLEKAKQVVTDGMLRFQLPLNREQLDVGVDVIVRTVLSHIIQPSGTPDETATGIAWIAGVVLRSEQ</sequence>
<dbReference type="InterPro" id="IPR009057">
    <property type="entry name" value="Homeodomain-like_sf"/>
</dbReference>
<dbReference type="InterPro" id="IPR050109">
    <property type="entry name" value="HTH-type_TetR-like_transc_reg"/>
</dbReference>
<feature type="domain" description="HTH tetR-type" evidence="3">
    <location>
        <begin position="9"/>
        <end position="69"/>
    </location>
</feature>
<accession>A0ABW2ADW6</accession>
<keyword evidence="5" id="KW-1185">Reference proteome</keyword>
<dbReference type="PANTHER" id="PTHR30055">
    <property type="entry name" value="HTH-TYPE TRANSCRIPTIONAL REGULATOR RUTR"/>
    <property type="match status" value="1"/>
</dbReference>
<dbReference type="InterPro" id="IPR040611">
    <property type="entry name" value="AlkX_C"/>
</dbReference>
<dbReference type="EMBL" id="JBHSWH010000001">
    <property type="protein sequence ID" value="MFC6704940.1"/>
    <property type="molecule type" value="Genomic_DNA"/>
</dbReference>
<evidence type="ECO:0000313" key="4">
    <source>
        <dbReference type="EMBL" id="MFC6704940.1"/>
    </source>
</evidence>
<dbReference type="PROSITE" id="PS50977">
    <property type="entry name" value="HTH_TETR_2"/>
    <property type="match status" value="1"/>
</dbReference>
<gene>
    <name evidence="4" type="ORF">ACFQDH_06580</name>
</gene>
<dbReference type="Proteomes" id="UP001596298">
    <property type="component" value="Unassembled WGS sequence"/>
</dbReference>
<dbReference type="InterPro" id="IPR001647">
    <property type="entry name" value="HTH_TetR"/>
</dbReference>
<dbReference type="Pfam" id="PF18556">
    <property type="entry name" value="TetR_C_35"/>
    <property type="match status" value="1"/>
</dbReference>
<protein>
    <submittedName>
        <fullName evidence="4">TetR family transcriptional regulator</fullName>
    </submittedName>
</protein>
<comment type="caution">
    <text evidence="4">The sequence shown here is derived from an EMBL/GenBank/DDBJ whole genome shotgun (WGS) entry which is preliminary data.</text>
</comment>
<evidence type="ECO:0000313" key="5">
    <source>
        <dbReference type="Proteomes" id="UP001596298"/>
    </source>
</evidence>
<dbReference type="RefSeq" id="WP_382399630.1">
    <property type="nucleotide sequence ID" value="NZ_JBHSWH010000001.1"/>
</dbReference>